<keyword evidence="3" id="KW-1185">Reference proteome</keyword>
<reference evidence="3" key="1">
    <citation type="journal article" date="2019" name="Int. J. Syst. Evol. Microbiol.">
        <title>The Global Catalogue of Microorganisms (GCM) 10K type strain sequencing project: providing services to taxonomists for standard genome sequencing and annotation.</title>
        <authorList>
            <consortium name="The Broad Institute Genomics Platform"/>
            <consortium name="The Broad Institute Genome Sequencing Center for Infectious Disease"/>
            <person name="Wu L."/>
            <person name="Ma J."/>
        </authorList>
    </citation>
    <scope>NUCLEOTIDE SEQUENCE [LARGE SCALE GENOMIC DNA]</scope>
    <source>
        <strain evidence="3">CGMCC 4.7676</strain>
    </source>
</reference>
<evidence type="ECO:0000313" key="2">
    <source>
        <dbReference type="EMBL" id="MFC3456325.1"/>
    </source>
</evidence>
<evidence type="ECO:0000259" key="1">
    <source>
        <dbReference type="Pfam" id="PF19809"/>
    </source>
</evidence>
<protein>
    <submittedName>
        <fullName evidence="2">DUF6292 family protein</fullName>
    </submittedName>
</protein>
<gene>
    <name evidence="2" type="ORF">ACFOSH_43485</name>
</gene>
<dbReference type="RefSeq" id="WP_378247576.1">
    <property type="nucleotide sequence ID" value="NZ_JBHRWK010000160.1"/>
</dbReference>
<dbReference type="InterPro" id="IPR046259">
    <property type="entry name" value="DUF6292"/>
</dbReference>
<organism evidence="2 3">
    <name type="scientific">Amycolatopsis speibonae</name>
    <dbReference type="NCBI Taxonomy" id="1450224"/>
    <lineage>
        <taxon>Bacteria</taxon>
        <taxon>Bacillati</taxon>
        <taxon>Actinomycetota</taxon>
        <taxon>Actinomycetes</taxon>
        <taxon>Pseudonocardiales</taxon>
        <taxon>Pseudonocardiaceae</taxon>
        <taxon>Amycolatopsis</taxon>
    </lineage>
</organism>
<dbReference type="Proteomes" id="UP001595645">
    <property type="component" value="Unassembled WGS sequence"/>
</dbReference>
<feature type="domain" description="DUF6292" evidence="1">
    <location>
        <begin position="16"/>
        <end position="101"/>
    </location>
</feature>
<name>A0ABV7PE04_9PSEU</name>
<dbReference type="Pfam" id="PF19809">
    <property type="entry name" value="DUF6292"/>
    <property type="match status" value="1"/>
</dbReference>
<proteinExistence type="predicted"/>
<sequence length="153" mass="15958">MDLDEEAAPARGLRRYVERVGAAVGAGADLVVWMLDVPAAAYLPLAGRLPGFPGVDLALVWDEQVGWAAAIEADSGFDLIEVSYLAGDVLPEPAQVARFVAALLGGGRPGQPGRVVLRAVEDADLDRRLARYAQPGLNVPWSLSSGGTGPVLS</sequence>
<evidence type="ECO:0000313" key="3">
    <source>
        <dbReference type="Proteomes" id="UP001595645"/>
    </source>
</evidence>
<dbReference type="EMBL" id="JBHRWK010000160">
    <property type="protein sequence ID" value="MFC3456325.1"/>
    <property type="molecule type" value="Genomic_DNA"/>
</dbReference>
<accession>A0ABV7PE04</accession>
<comment type="caution">
    <text evidence="2">The sequence shown here is derived from an EMBL/GenBank/DDBJ whole genome shotgun (WGS) entry which is preliminary data.</text>
</comment>